<proteinExistence type="predicted"/>
<organism evidence="1 2">
    <name type="scientific">Marilutibacter aestuarii</name>
    <dbReference type="NCBI Taxonomy" id="1706195"/>
    <lineage>
        <taxon>Bacteria</taxon>
        <taxon>Pseudomonadati</taxon>
        <taxon>Pseudomonadota</taxon>
        <taxon>Gammaproteobacteria</taxon>
        <taxon>Lysobacterales</taxon>
        <taxon>Lysobacteraceae</taxon>
        <taxon>Marilutibacter</taxon>
    </lineage>
</organism>
<dbReference type="Proteomes" id="UP000318212">
    <property type="component" value="Unassembled WGS sequence"/>
</dbReference>
<dbReference type="OrthoDB" id="6057796at2"/>
<gene>
    <name evidence="1" type="ORF">FKV25_01255</name>
</gene>
<dbReference type="EMBL" id="VICE01000010">
    <property type="protein sequence ID" value="TQD51377.1"/>
    <property type="molecule type" value="Genomic_DNA"/>
</dbReference>
<protein>
    <submittedName>
        <fullName evidence="1">DUF481 domain-containing protein</fullName>
    </submittedName>
</protein>
<dbReference type="Pfam" id="PF04338">
    <property type="entry name" value="DUF481"/>
    <property type="match status" value="1"/>
</dbReference>
<reference evidence="1 2" key="1">
    <citation type="submission" date="2019-06" db="EMBL/GenBank/DDBJ databases">
        <title>Lysobacter alkalisoli sp. nov. isolated from saline soil.</title>
        <authorList>
            <person name="Sun J.-Q."/>
            <person name="Xu L."/>
        </authorList>
    </citation>
    <scope>NUCLEOTIDE SEQUENCE [LARGE SCALE GENOMIC DNA]</scope>
    <source>
        <strain evidence="1 2">JCM 31130</strain>
    </source>
</reference>
<dbReference type="AlphaFoldDB" id="A0A508API8"/>
<dbReference type="InterPro" id="IPR007433">
    <property type="entry name" value="DUF481"/>
</dbReference>
<comment type="caution">
    <text evidence="1">The sequence shown here is derived from an EMBL/GenBank/DDBJ whole genome shotgun (WGS) entry which is preliminary data.</text>
</comment>
<evidence type="ECO:0000313" key="2">
    <source>
        <dbReference type="Proteomes" id="UP000318212"/>
    </source>
</evidence>
<accession>A0A508API8</accession>
<name>A0A508API8_9GAMM</name>
<sequence>MPGGPARSHPTDMSLLLGLALSPFLTSPIPAYGQPELLAGVMDMRWRRTRCLSLRCNDEEWRQELATPGHAALDRRRLGERGAGARYRAAQRRLHARAQARQSTDNYSNKWRVGTRHDVEVLRDGPNRLAVELGAAWRLAPRSDDGIGLPGPVFRGAIDFGRRFGDRAELTQRLMWETGQGQTFIKQSMGLDVQLWPEWTLESDYVIRHRTRGASGTETAEGWFGIRRRF</sequence>
<keyword evidence="2" id="KW-1185">Reference proteome</keyword>
<evidence type="ECO:0000313" key="1">
    <source>
        <dbReference type="EMBL" id="TQD51377.1"/>
    </source>
</evidence>